<dbReference type="EMBL" id="BONY01000023">
    <property type="protein sequence ID" value="GIH05967.1"/>
    <property type="molecule type" value="Genomic_DNA"/>
</dbReference>
<dbReference type="InterPro" id="IPR011990">
    <property type="entry name" value="TPR-like_helical_dom_sf"/>
</dbReference>
<dbReference type="RefSeq" id="WP_203909795.1">
    <property type="nucleotide sequence ID" value="NZ_BONY01000023.1"/>
</dbReference>
<comment type="caution">
    <text evidence="2">The sequence shown here is derived from an EMBL/GenBank/DDBJ whole genome shotgun (WGS) entry which is preliminary data.</text>
</comment>
<dbReference type="InterPro" id="IPR019734">
    <property type="entry name" value="TPR_rpt"/>
</dbReference>
<evidence type="ECO:0000313" key="3">
    <source>
        <dbReference type="Proteomes" id="UP000612899"/>
    </source>
</evidence>
<evidence type="ECO:0008006" key="4">
    <source>
        <dbReference type="Google" id="ProtNLM"/>
    </source>
</evidence>
<dbReference type="PROSITE" id="PS50005">
    <property type="entry name" value="TPR"/>
    <property type="match status" value="1"/>
</dbReference>
<keyword evidence="3" id="KW-1185">Reference proteome</keyword>
<accession>A0A8J3VH80</accession>
<dbReference type="SUPFAM" id="SSF48452">
    <property type="entry name" value="TPR-like"/>
    <property type="match status" value="1"/>
</dbReference>
<proteinExistence type="predicted"/>
<gene>
    <name evidence="2" type="ORF">Rhe02_40340</name>
</gene>
<organism evidence="2 3">
    <name type="scientific">Rhizocola hellebori</name>
    <dbReference type="NCBI Taxonomy" id="1392758"/>
    <lineage>
        <taxon>Bacteria</taxon>
        <taxon>Bacillati</taxon>
        <taxon>Actinomycetota</taxon>
        <taxon>Actinomycetes</taxon>
        <taxon>Micromonosporales</taxon>
        <taxon>Micromonosporaceae</taxon>
        <taxon>Rhizocola</taxon>
    </lineage>
</organism>
<name>A0A8J3VH80_9ACTN</name>
<dbReference type="Gene3D" id="1.25.40.10">
    <property type="entry name" value="Tetratricopeptide repeat domain"/>
    <property type="match status" value="1"/>
</dbReference>
<feature type="repeat" description="TPR" evidence="1">
    <location>
        <begin position="66"/>
        <end position="99"/>
    </location>
</feature>
<sequence>MIEWESNRLILSLWDFDDPAGSRARFEAVAAVVRTQIARSHGLAGDFDQAHLVLDETADIEGEPRIRALLERGRVYRSAGDAERAVPLFREAFELAQTQGLAGLAADAAHMLAIALPDEHLHWFLEGLGAAQESDDPLALSMTGALQNNMGWRLADEEEWETAYSLFDWAVAARAKVLENLDSDAARKSYHVARWTRARAARALGRRDEALAELRELAATDVGAADPYVAEEIAANESYLEGE</sequence>
<dbReference type="AlphaFoldDB" id="A0A8J3VH80"/>
<evidence type="ECO:0000256" key="1">
    <source>
        <dbReference type="PROSITE-ProRule" id="PRU00339"/>
    </source>
</evidence>
<evidence type="ECO:0000313" key="2">
    <source>
        <dbReference type="EMBL" id="GIH05967.1"/>
    </source>
</evidence>
<dbReference type="Proteomes" id="UP000612899">
    <property type="component" value="Unassembled WGS sequence"/>
</dbReference>
<reference evidence="2" key="1">
    <citation type="submission" date="2021-01" db="EMBL/GenBank/DDBJ databases">
        <title>Whole genome shotgun sequence of Rhizocola hellebori NBRC 109834.</title>
        <authorList>
            <person name="Komaki H."/>
            <person name="Tamura T."/>
        </authorList>
    </citation>
    <scope>NUCLEOTIDE SEQUENCE</scope>
    <source>
        <strain evidence="2">NBRC 109834</strain>
    </source>
</reference>
<keyword evidence="1" id="KW-0802">TPR repeat</keyword>
<dbReference type="Pfam" id="PF13181">
    <property type="entry name" value="TPR_8"/>
    <property type="match status" value="1"/>
</dbReference>
<protein>
    <recommendedName>
        <fullName evidence="4">Tetratricopeptide repeat protein</fullName>
    </recommendedName>
</protein>